<comment type="caution">
    <text evidence="1">The sequence shown here is derived from an EMBL/GenBank/DDBJ whole genome shotgun (WGS) entry which is preliminary data.</text>
</comment>
<proteinExistence type="predicted"/>
<sequence>MDALLDAGIATVVYAVADRTPSPRRAARWPRRRACGPGVQADWWRRAAA</sequence>
<reference evidence="1" key="1">
    <citation type="submission" date="2014-01" db="EMBL/GenBank/DDBJ databases">
        <authorList>
            <person name="Brown-Elliot B."/>
            <person name="Wallace R."/>
            <person name="Lenaerts A."/>
            <person name="Ordway D."/>
            <person name="DeGroote M.A."/>
            <person name="Parker T."/>
            <person name="Sizemore C."/>
            <person name="Tallon L.J."/>
            <person name="Sadzewicz L.K."/>
            <person name="Sengamalay N."/>
            <person name="Fraser C.M."/>
            <person name="Hine E."/>
            <person name="Shefchek K.A."/>
            <person name="Das S.P."/>
            <person name="Tettelin H."/>
        </authorList>
    </citation>
    <scope>NUCLEOTIDE SEQUENCE [LARGE SCALE GENOMIC DNA]</scope>
    <source>
        <strain evidence="1">4042</strain>
    </source>
</reference>
<protein>
    <submittedName>
        <fullName evidence="1">Uncharacterized protein</fullName>
    </submittedName>
</protein>
<accession>X7ZGL5</accession>
<dbReference type="EMBL" id="JAOB01000075">
    <property type="protein sequence ID" value="EUA18529.1"/>
    <property type="molecule type" value="Genomic_DNA"/>
</dbReference>
<dbReference type="PATRIC" id="fig|1299334.3.peg.8061"/>
<organism evidence="1">
    <name type="scientific">Mycobacterium xenopi 4042</name>
    <dbReference type="NCBI Taxonomy" id="1299334"/>
    <lineage>
        <taxon>Bacteria</taxon>
        <taxon>Bacillati</taxon>
        <taxon>Actinomycetota</taxon>
        <taxon>Actinomycetes</taxon>
        <taxon>Mycobacteriales</taxon>
        <taxon>Mycobacteriaceae</taxon>
        <taxon>Mycobacterium</taxon>
    </lineage>
</organism>
<dbReference type="AlphaFoldDB" id="X7ZGL5"/>
<evidence type="ECO:0000313" key="1">
    <source>
        <dbReference type="EMBL" id="EUA18529.1"/>
    </source>
</evidence>
<name>X7ZGL5_MYCXE</name>
<gene>
    <name evidence="1" type="ORF">I553_3673</name>
</gene>